<dbReference type="SUPFAM" id="SSF56752">
    <property type="entry name" value="D-aminoacid aminotransferase-like PLP-dependent enzymes"/>
    <property type="match status" value="1"/>
</dbReference>
<dbReference type="Pfam" id="PF00425">
    <property type="entry name" value="Chorismate_bind"/>
    <property type="match status" value="1"/>
</dbReference>
<reference evidence="2 3" key="1">
    <citation type="submission" date="2017-06" db="EMBL/GenBank/DDBJ databases">
        <authorList>
            <consortium name="Pathogen Informatics"/>
        </authorList>
    </citation>
    <scope>NUCLEOTIDE SEQUENCE [LARGE SCALE GENOMIC DNA]</scope>
    <source>
        <strain evidence="2 3">NCTC13839</strain>
    </source>
</reference>
<dbReference type="PANTHER" id="PTHR11236">
    <property type="entry name" value="AMINOBENZOATE/ANTHRANILATE SYNTHASE"/>
    <property type="match status" value="1"/>
</dbReference>
<evidence type="ECO:0000313" key="3">
    <source>
        <dbReference type="Proteomes" id="UP000242084"/>
    </source>
</evidence>
<dbReference type="InterPro" id="IPR015890">
    <property type="entry name" value="Chorismate_C"/>
</dbReference>
<dbReference type="InterPro" id="IPR043131">
    <property type="entry name" value="BCAT-like_N"/>
</dbReference>
<dbReference type="GO" id="GO:0000162">
    <property type="term" value="P:L-tryptophan biosynthetic process"/>
    <property type="evidence" value="ECO:0007669"/>
    <property type="project" value="TreeGrafter"/>
</dbReference>
<dbReference type="EMBL" id="LT906462">
    <property type="protein sequence ID" value="SNV76964.1"/>
    <property type="molecule type" value="Genomic_DNA"/>
</dbReference>
<name>A0A240A1M6_9STAP</name>
<protein>
    <submittedName>
        <fullName evidence="2">Para-aminobenzoate synthase component I</fullName>
        <ecNumber evidence="2">2.6.1.85</ecNumber>
    </submittedName>
</protein>
<dbReference type="OrthoDB" id="9803598at2"/>
<dbReference type="InterPro" id="IPR001544">
    <property type="entry name" value="Aminotrans_IV"/>
</dbReference>
<keyword evidence="2" id="KW-0808">Transferase</keyword>
<proteinExistence type="predicted"/>
<dbReference type="Pfam" id="PF01063">
    <property type="entry name" value="Aminotran_4"/>
    <property type="match status" value="1"/>
</dbReference>
<gene>
    <name evidence="2" type="primary">pabB</name>
    <name evidence="2" type="ORF">SAMEA4384403_02102</name>
</gene>
<dbReference type="PRINTS" id="PR00095">
    <property type="entry name" value="ANTSNTHASEI"/>
</dbReference>
<keyword evidence="2" id="KW-0032">Aminotransferase</keyword>
<dbReference type="InterPro" id="IPR043132">
    <property type="entry name" value="BCAT-like_C"/>
</dbReference>
<dbReference type="InterPro" id="IPR005801">
    <property type="entry name" value="ADC_synthase"/>
</dbReference>
<dbReference type="Proteomes" id="UP000242084">
    <property type="component" value="Chromosome 1"/>
</dbReference>
<dbReference type="KEGG" id="sste:SAMEA4384403_2102"/>
<dbReference type="PANTHER" id="PTHR11236:SF50">
    <property type="entry name" value="AMINODEOXYCHORISMATE SYNTHASE COMPONENT 1"/>
    <property type="match status" value="1"/>
</dbReference>
<dbReference type="Gene3D" id="3.20.10.10">
    <property type="entry name" value="D-amino Acid Aminotransferase, subunit A, domain 2"/>
    <property type="match status" value="1"/>
</dbReference>
<evidence type="ECO:0000313" key="2">
    <source>
        <dbReference type="EMBL" id="SNV76964.1"/>
    </source>
</evidence>
<accession>A0A240A1M6</accession>
<organism evidence="2 3">
    <name type="scientific">Mammaliicoccus stepanovicii</name>
    <dbReference type="NCBI Taxonomy" id="643214"/>
    <lineage>
        <taxon>Bacteria</taxon>
        <taxon>Bacillati</taxon>
        <taxon>Bacillota</taxon>
        <taxon>Bacilli</taxon>
        <taxon>Bacillales</taxon>
        <taxon>Staphylococcaceae</taxon>
        <taxon>Mammaliicoccus</taxon>
    </lineage>
</organism>
<dbReference type="GO" id="GO:0046820">
    <property type="term" value="F:4-amino-4-deoxychorismate synthase activity"/>
    <property type="evidence" value="ECO:0007669"/>
    <property type="project" value="UniProtKB-EC"/>
</dbReference>
<dbReference type="EC" id="2.6.1.85" evidence="2"/>
<dbReference type="InterPro" id="IPR019999">
    <property type="entry name" value="Anth_synth_I-like"/>
</dbReference>
<keyword evidence="3" id="KW-1185">Reference proteome</keyword>
<dbReference type="SUPFAM" id="SSF56322">
    <property type="entry name" value="ADC synthase"/>
    <property type="match status" value="1"/>
</dbReference>
<dbReference type="InterPro" id="IPR036038">
    <property type="entry name" value="Aminotransferase-like"/>
</dbReference>
<dbReference type="RefSeq" id="WP_095089342.1">
    <property type="nucleotide sequence ID" value="NZ_LT906462.1"/>
</dbReference>
<sequence>MRAHIQFKYILNQNHHETLSFKFENPIVDQIAQNIDEVAPLIDQAEYYQTLGYYVVLTLPYESAKAFNKAFDVHEDVENFGSLQVYKEPVTDFSEDTSHNQIVKWNSIDSDETLSQNIKDIQYEITNGNTYQVNYTTRLKAKSIDNPYEYYRFLTYESNGNYVAYIENSEENIISISPELFFQTGPHETLEHCILTKPMKGTIERGSTLQEDDDHYQWLANSSKDKAENVMIVDLLRNDLTKISKPGTVETVNLFMIEAYKTVFQMTSTVRSEMQKNLRLYNILEALFPCGSITGAPKEATMKVIQRLEKTPRKIYCGTIGLLLPDGRKVFSVPIRTVLNTKKEAVYGVGAGITIDSRADDEIKEFKMKTKILEHSEQSLIETMRIEDGLVKRREVHTERVIKGAEALNIDLNIAHWHKHLDDATRECCSGTFKLRIEINHSGVFKMNIQELADNNKPLTAKLMLSTNAPYIYRTNKTTARRQFDHNHETDVVLFYDDHNELTEFDIGNLVLKYENEYITPIYKGQFLNGCMRQSLLDNGVIKERKINKSDLFNKDIEVYMINSLREWTKIDLKF</sequence>
<dbReference type="Gene3D" id="3.60.120.10">
    <property type="entry name" value="Anthranilate synthase"/>
    <property type="match status" value="1"/>
</dbReference>
<evidence type="ECO:0000259" key="1">
    <source>
        <dbReference type="Pfam" id="PF00425"/>
    </source>
</evidence>
<feature type="domain" description="Chorismate-utilising enzyme C-terminal" evidence="1">
    <location>
        <begin position="114"/>
        <end position="369"/>
    </location>
</feature>
<dbReference type="AlphaFoldDB" id="A0A240A1M6"/>
<dbReference type="Gene3D" id="3.30.470.10">
    <property type="match status" value="1"/>
</dbReference>